<protein>
    <recommendedName>
        <fullName evidence="1">UPF0434 protein HUE58_04205</fullName>
    </recommendedName>
</protein>
<comment type="similarity">
    <text evidence="1">Belongs to the UPF0434 family.</text>
</comment>
<dbReference type="Gene3D" id="2.20.25.10">
    <property type="match status" value="1"/>
</dbReference>
<evidence type="ECO:0000313" key="2">
    <source>
        <dbReference type="EMBL" id="QKQ24336.1"/>
    </source>
</evidence>
<dbReference type="HAMAP" id="MF_01187">
    <property type="entry name" value="UPF0434"/>
    <property type="match status" value="1"/>
</dbReference>
<dbReference type="AlphaFoldDB" id="A0A6N0HPU3"/>
<sequence>MIDDALLKLLVCPKSKAPLKQVGDELICEVSGLAYPIEDGIPILLVEEARQLEQGTDRK</sequence>
<keyword evidence="3" id="KW-1185">Reference proteome</keyword>
<accession>A0A6N0HPU3</accession>
<dbReference type="RefSeq" id="WP_174605773.1">
    <property type="nucleotide sequence ID" value="NZ_CP054490.1"/>
</dbReference>
<name>A0A6N0HPU3_9GAMM</name>
<gene>
    <name evidence="2" type="ORF">HUE58_04205</name>
</gene>
<dbReference type="Proteomes" id="UP000509429">
    <property type="component" value="Chromosome"/>
</dbReference>
<evidence type="ECO:0000313" key="3">
    <source>
        <dbReference type="Proteomes" id="UP000509429"/>
    </source>
</evidence>
<evidence type="ECO:0000256" key="1">
    <source>
        <dbReference type="HAMAP-Rule" id="MF_01187"/>
    </source>
</evidence>
<organism evidence="2 3">
    <name type="scientific">Candidatus Ruthia endofausta</name>
    <dbReference type="NCBI Taxonomy" id="2738852"/>
    <lineage>
        <taxon>Bacteria</taxon>
        <taxon>Pseudomonadati</taxon>
        <taxon>Pseudomonadota</taxon>
        <taxon>Gammaproteobacteria</taxon>
        <taxon>Candidatus Pseudothioglobaceae</taxon>
        <taxon>Candidatus Ruthturnera</taxon>
    </lineage>
</organism>
<proteinExistence type="inferred from homology"/>
<dbReference type="InterPro" id="IPR005651">
    <property type="entry name" value="Trm112-like"/>
</dbReference>
<dbReference type="PANTHER" id="PTHR33505:SF4">
    <property type="entry name" value="PROTEIN PREY, MITOCHONDRIAL"/>
    <property type="match status" value="1"/>
</dbReference>
<dbReference type="PANTHER" id="PTHR33505">
    <property type="entry name" value="ZGC:162634"/>
    <property type="match status" value="1"/>
</dbReference>
<reference evidence="2 3" key="1">
    <citation type="submission" date="2020-05" db="EMBL/GenBank/DDBJ databases">
        <title>Horizontal transmission and recombination maintain forever young bacterial symbiont genomes.</title>
        <authorList>
            <person name="Russell S.L."/>
            <person name="Pepper-Tunick E."/>
            <person name="Svedberg J."/>
            <person name="Byrne A."/>
            <person name="Ruelas Castillo J."/>
            <person name="Vollmers C."/>
            <person name="Beinart R.A."/>
            <person name="Corbett-Detig R."/>
        </authorList>
    </citation>
    <scope>NUCLEOTIDE SEQUENCE [LARGE SCALE GENOMIC DNA]</scope>
    <source>
        <strain evidence="2">JDF_Ridge</strain>
    </source>
</reference>
<dbReference type="KEGG" id="reo:HUE58_04205"/>
<dbReference type="Pfam" id="PF03966">
    <property type="entry name" value="Trm112p"/>
    <property type="match status" value="1"/>
</dbReference>
<dbReference type="EMBL" id="CP054490">
    <property type="protein sequence ID" value="QKQ24336.1"/>
    <property type="molecule type" value="Genomic_DNA"/>
</dbReference>
<dbReference type="SUPFAM" id="SSF158997">
    <property type="entry name" value="Trm112p-like"/>
    <property type="match status" value="1"/>
</dbReference>
<dbReference type="GO" id="GO:0005829">
    <property type="term" value="C:cytosol"/>
    <property type="evidence" value="ECO:0007669"/>
    <property type="project" value="TreeGrafter"/>
</dbReference>